<evidence type="ECO:0000313" key="2">
    <source>
        <dbReference type="EMBL" id="CUP72454.1"/>
    </source>
</evidence>
<dbReference type="Pfam" id="PF21757">
    <property type="entry name" value="DUF6870"/>
    <property type="match status" value="1"/>
</dbReference>
<reference evidence="2 3" key="1">
    <citation type="submission" date="2015-09" db="EMBL/GenBank/DDBJ databases">
        <authorList>
            <consortium name="Pathogen Informatics"/>
        </authorList>
    </citation>
    <scope>NUCLEOTIDE SEQUENCE [LARGE SCALE GENOMIC DNA]</scope>
    <source>
        <strain evidence="2 3">2789STDY5834908</strain>
    </source>
</reference>
<dbReference type="Proteomes" id="UP000095564">
    <property type="component" value="Unassembled WGS sequence"/>
</dbReference>
<evidence type="ECO:0000259" key="1">
    <source>
        <dbReference type="Pfam" id="PF21757"/>
    </source>
</evidence>
<dbReference type="OrthoDB" id="9797040at2"/>
<organism evidence="2 3">
    <name type="scientific">Anaerostipes hadrus</name>
    <dbReference type="NCBI Taxonomy" id="649756"/>
    <lineage>
        <taxon>Bacteria</taxon>
        <taxon>Bacillati</taxon>
        <taxon>Bacillota</taxon>
        <taxon>Clostridia</taxon>
        <taxon>Lachnospirales</taxon>
        <taxon>Lachnospiraceae</taxon>
        <taxon>Anaerostipes</taxon>
    </lineage>
</organism>
<dbReference type="RefSeq" id="WP_009319967.1">
    <property type="nucleotide sequence ID" value="NZ_CZAU01000019.1"/>
</dbReference>
<gene>
    <name evidence="2" type="ORF">ERS852520_02029</name>
</gene>
<protein>
    <recommendedName>
        <fullName evidence="1">DUF6870 domain-containing protein</fullName>
    </recommendedName>
</protein>
<accession>A0A174QGJ7</accession>
<proteinExistence type="predicted"/>
<dbReference type="AlphaFoldDB" id="A0A174QGJ7"/>
<dbReference type="EMBL" id="CZAU01000019">
    <property type="protein sequence ID" value="CUP72454.1"/>
    <property type="molecule type" value="Genomic_DNA"/>
</dbReference>
<name>A0A174QGJ7_ANAHA</name>
<evidence type="ECO:0000313" key="3">
    <source>
        <dbReference type="Proteomes" id="UP000095564"/>
    </source>
</evidence>
<feature type="domain" description="DUF6870" evidence="1">
    <location>
        <begin position="10"/>
        <end position="72"/>
    </location>
</feature>
<sequence>MNDLGNKQTTVCSDYLEAVKSINTDKALSNTERLSACIEELNNPYCFLCGKTLVKVVFNEDAPTLDFCLINYFKSLKSY</sequence>
<dbReference type="InterPro" id="IPR049222">
    <property type="entry name" value="DUF6870"/>
</dbReference>